<dbReference type="SUPFAM" id="SSF102588">
    <property type="entry name" value="LmbE-like"/>
    <property type="match status" value="1"/>
</dbReference>
<dbReference type="Pfam" id="PF02585">
    <property type="entry name" value="PIG-L"/>
    <property type="match status" value="1"/>
</dbReference>
<gene>
    <name evidence="2" type="ORF">HMPREF9233_01080</name>
</gene>
<accession>K9EDL4</accession>
<evidence type="ECO:0000256" key="1">
    <source>
        <dbReference type="ARBA" id="ARBA00022833"/>
    </source>
</evidence>
<keyword evidence="3" id="KW-1185">Reference proteome</keyword>
<dbReference type="Proteomes" id="UP000009888">
    <property type="component" value="Unassembled WGS sequence"/>
</dbReference>
<dbReference type="AlphaFoldDB" id="K9EDL4"/>
<dbReference type="InterPro" id="IPR003737">
    <property type="entry name" value="GlcNAc_PI_deacetylase-related"/>
</dbReference>
<dbReference type="GO" id="GO:0016811">
    <property type="term" value="F:hydrolase activity, acting on carbon-nitrogen (but not peptide) bonds, in linear amides"/>
    <property type="evidence" value="ECO:0007669"/>
    <property type="project" value="TreeGrafter"/>
</dbReference>
<proteinExistence type="predicted"/>
<reference evidence="2 3" key="1">
    <citation type="submission" date="2012-09" db="EMBL/GenBank/DDBJ databases">
        <title>The Genome Sequence of Actinobaculum massiliae ACS-171-V-COL2.</title>
        <authorList>
            <consortium name="The Broad Institute Genome Sequencing Platform"/>
            <person name="Earl A."/>
            <person name="Ward D."/>
            <person name="Feldgarden M."/>
            <person name="Gevers D."/>
            <person name="Saerens B."/>
            <person name="Vaneechoutte M."/>
            <person name="Walker B."/>
            <person name="Young S.K."/>
            <person name="Zeng Q."/>
            <person name="Gargeya S."/>
            <person name="Fitzgerald M."/>
            <person name="Haas B."/>
            <person name="Abouelleil A."/>
            <person name="Alvarado L."/>
            <person name="Arachchi H.M."/>
            <person name="Berlin A."/>
            <person name="Chapman S.B."/>
            <person name="Goldberg J."/>
            <person name="Griggs A."/>
            <person name="Gujja S."/>
            <person name="Hansen M."/>
            <person name="Howarth C."/>
            <person name="Imamovic A."/>
            <person name="Larimer J."/>
            <person name="McCowen C."/>
            <person name="Montmayeur A."/>
            <person name="Murphy C."/>
            <person name="Neiman D."/>
            <person name="Pearson M."/>
            <person name="Priest M."/>
            <person name="Roberts A."/>
            <person name="Saif S."/>
            <person name="Shea T."/>
            <person name="Sisk P."/>
            <person name="Sykes S."/>
            <person name="Wortman J."/>
            <person name="Nusbaum C."/>
            <person name="Birren B."/>
        </authorList>
    </citation>
    <scope>NUCLEOTIDE SEQUENCE [LARGE SCALE GENOMIC DNA]</scope>
    <source>
        <strain evidence="3">ACS-171-V-Col2</strain>
    </source>
</reference>
<dbReference type="Gene3D" id="3.40.50.10320">
    <property type="entry name" value="LmbE-like"/>
    <property type="match status" value="1"/>
</dbReference>
<dbReference type="STRING" id="202789.GCA_001457435_01036"/>
<keyword evidence="1" id="KW-0862">Zinc</keyword>
<dbReference type="PANTHER" id="PTHR12993">
    <property type="entry name" value="N-ACETYLGLUCOSAMINYL-PHOSPHATIDYLINOSITOL DE-N-ACETYLASE-RELATED"/>
    <property type="match status" value="1"/>
</dbReference>
<dbReference type="eggNOG" id="COG2120">
    <property type="taxonomic scope" value="Bacteria"/>
</dbReference>
<dbReference type="RefSeq" id="WP_007001286.1">
    <property type="nucleotide sequence ID" value="NZ_JH992955.1"/>
</dbReference>
<dbReference type="GO" id="GO:0016137">
    <property type="term" value="P:glycoside metabolic process"/>
    <property type="evidence" value="ECO:0007669"/>
    <property type="project" value="UniProtKB-ARBA"/>
</dbReference>
<dbReference type="HOGENOM" id="CLU_049311_2_3_11"/>
<dbReference type="PANTHER" id="PTHR12993:SF11">
    <property type="entry name" value="N-ACETYLGLUCOSAMINYL-PHOSPHATIDYLINOSITOL DE-N-ACETYLASE"/>
    <property type="match status" value="1"/>
</dbReference>
<protein>
    <recommendedName>
        <fullName evidence="4">GlcNAc-PI de-N-acetylase</fullName>
    </recommendedName>
</protein>
<name>K9EDL4_9ACTO</name>
<organism evidence="2 3">
    <name type="scientific">Actinobaculum massiliense ACS-171-V-Col2</name>
    <dbReference type="NCBI Taxonomy" id="883066"/>
    <lineage>
        <taxon>Bacteria</taxon>
        <taxon>Bacillati</taxon>
        <taxon>Actinomycetota</taxon>
        <taxon>Actinomycetes</taxon>
        <taxon>Actinomycetales</taxon>
        <taxon>Actinomycetaceae</taxon>
        <taxon>Actinobaculum</taxon>
    </lineage>
</organism>
<sequence length="269" mass="28903">MNNSENPSTRFGPENAFGEQLFARVLFLHAHPDDEAVQAGALTAYLAARHEVYVLTCTRGERGEIVPGSLPEGASREEFVARRVAETIAGRRVLGVRDGAFLGEAPALAAGEKPRSYSDSGMVWVREGLAGPDPQAPANAFSRVPLECGILDDAAAAADYFRPSAIIGYDAEGSYGHPDHVRAHELAHALAERENIPLLELASGEGRGGFEYFDMSDFVAAAARALECYRTQLSVLPPQNESDQPKILHVGGQIQEIDELAGLRLVPRG</sequence>
<dbReference type="PATRIC" id="fig|883066.3.peg.1133"/>
<comment type="caution">
    <text evidence="2">The sequence shown here is derived from an EMBL/GenBank/DDBJ whole genome shotgun (WGS) entry which is preliminary data.</text>
</comment>
<dbReference type="EMBL" id="AGWL01000005">
    <property type="protein sequence ID" value="EKU95319.1"/>
    <property type="molecule type" value="Genomic_DNA"/>
</dbReference>
<evidence type="ECO:0000313" key="2">
    <source>
        <dbReference type="EMBL" id="EKU95319.1"/>
    </source>
</evidence>
<evidence type="ECO:0008006" key="4">
    <source>
        <dbReference type="Google" id="ProtNLM"/>
    </source>
</evidence>
<dbReference type="InterPro" id="IPR024078">
    <property type="entry name" value="LmbE-like_dom_sf"/>
</dbReference>
<evidence type="ECO:0000313" key="3">
    <source>
        <dbReference type="Proteomes" id="UP000009888"/>
    </source>
</evidence>